<dbReference type="RefSeq" id="WP_101464597.1">
    <property type="nucleotide sequence ID" value="NZ_PJMW01000002.1"/>
</dbReference>
<reference evidence="2 3" key="1">
    <citation type="submission" date="2017-12" db="EMBL/GenBank/DDBJ databases">
        <title>Sequencing the genomes of 1000 Actinobacteria strains.</title>
        <authorList>
            <person name="Klenk H.-P."/>
        </authorList>
    </citation>
    <scope>NUCLEOTIDE SEQUENCE [LARGE SCALE GENOMIC DNA]</scope>
    <source>
        <strain evidence="2 3">DSM 44489</strain>
    </source>
</reference>
<dbReference type="AlphaFoldDB" id="A0A2N3V927"/>
<dbReference type="EMBL" id="PJMW01000002">
    <property type="protein sequence ID" value="PKV78075.1"/>
    <property type="molecule type" value="Genomic_DNA"/>
</dbReference>
<keyword evidence="3" id="KW-1185">Reference proteome</keyword>
<accession>A0A2N3V927</accession>
<comment type="caution">
    <text evidence="2">The sequence shown here is derived from an EMBL/GenBank/DDBJ whole genome shotgun (WGS) entry which is preliminary data.</text>
</comment>
<organism evidence="2 3">
    <name type="scientific">Nocardia fluminea</name>
    <dbReference type="NCBI Taxonomy" id="134984"/>
    <lineage>
        <taxon>Bacteria</taxon>
        <taxon>Bacillati</taxon>
        <taxon>Actinomycetota</taxon>
        <taxon>Actinomycetes</taxon>
        <taxon>Mycobacteriales</taxon>
        <taxon>Nocardiaceae</taxon>
        <taxon>Nocardia</taxon>
    </lineage>
</organism>
<name>A0A2N3V927_9NOCA</name>
<sequence length="209" mass="21929">MRRLEAVAALALPLWWNNRVLPALGLPLRGRTAANIAFATGYTKLFRGNPNWLSLSGFRWGAGGAALVLTGYAVVLSVPSLRRLPLEIAVRAPETSTLEWIALHIPVGTVLAEEAVFRGTLDPVLADSAGAPAPVISALDFGLWHIQPARAAGDPVAPTVLATTLAGLVFTELRRRSGSATAPALLHLAINAGGGLAPAAARWVDELTR</sequence>
<protein>
    <recommendedName>
        <fullName evidence="1">CAAX prenyl protease 2/Lysostaphin resistance protein A-like domain-containing protein</fullName>
    </recommendedName>
</protein>
<dbReference type="Proteomes" id="UP000233766">
    <property type="component" value="Unassembled WGS sequence"/>
</dbReference>
<evidence type="ECO:0000313" key="2">
    <source>
        <dbReference type="EMBL" id="PKV78075.1"/>
    </source>
</evidence>
<feature type="domain" description="CAAX prenyl protease 2/Lysostaphin resistance protein A-like" evidence="1">
    <location>
        <begin position="100"/>
        <end position="192"/>
    </location>
</feature>
<gene>
    <name evidence="2" type="ORF">ATK86_2436</name>
</gene>
<dbReference type="GO" id="GO:0080120">
    <property type="term" value="P:CAAX-box protein maturation"/>
    <property type="evidence" value="ECO:0007669"/>
    <property type="project" value="UniProtKB-ARBA"/>
</dbReference>
<proteinExistence type="predicted"/>
<evidence type="ECO:0000313" key="3">
    <source>
        <dbReference type="Proteomes" id="UP000233766"/>
    </source>
</evidence>
<evidence type="ECO:0000259" key="1">
    <source>
        <dbReference type="Pfam" id="PF02517"/>
    </source>
</evidence>
<dbReference type="Pfam" id="PF02517">
    <property type="entry name" value="Rce1-like"/>
    <property type="match status" value="1"/>
</dbReference>
<dbReference type="OrthoDB" id="4555276at2"/>
<dbReference type="GO" id="GO:0004175">
    <property type="term" value="F:endopeptidase activity"/>
    <property type="evidence" value="ECO:0007669"/>
    <property type="project" value="UniProtKB-ARBA"/>
</dbReference>
<dbReference type="InterPro" id="IPR003675">
    <property type="entry name" value="Rce1/LyrA-like_dom"/>
</dbReference>